<dbReference type="RefSeq" id="WP_285673398.1">
    <property type="nucleotide sequence ID" value="NZ_BSYI01000034.1"/>
</dbReference>
<name>A0ABQ6LMD9_9RHOB</name>
<dbReference type="EMBL" id="BSYI01000034">
    <property type="protein sequence ID" value="GMG84360.1"/>
    <property type="molecule type" value="Genomic_DNA"/>
</dbReference>
<gene>
    <name evidence="5" type="ORF">LNKW23_35750</name>
</gene>
<proteinExistence type="inferred from homology"/>
<dbReference type="SUPFAM" id="SSF53448">
    <property type="entry name" value="Nucleotide-diphospho-sugar transferases"/>
    <property type="match status" value="1"/>
</dbReference>
<keyword evidence="2" id="KW-0328">Glycosyltransferase</keyword>
<dbReference type="Proteomes" id="UP001239909">
    <property type="component" value="Unassembled WGS sequence"/>
</dbReference>
<evidence type="ECO:0000259" key="4">
    <source>
        <dbReference type="Pfam" id="PF00535"/>
    </source>
</evidence>
<dbReference type="Pfam" id="PF00535">
    <property type="entry name" value="Glycos_transf_2"/>
    <property type="match status" value="1"/>
</dbReference>
<dbReference type="Gene3D" id="3.90.550.10">
    <property type="entry name" value="Spore Coat Polysaccharide Biosynthesis Protein SpsA, Chain A"/>
    <property type="match status" value="1"/>
</dbReference>
<dbReference type="InterPro" id="IPR001173">
    <property type="entry name" value="Glyco_trans_2-like"/>
</dbReference>
<dbReference type="PANTHER" id="PTHR43179:SF12">
    <property type="entry name" value="GALACTOFURANOSYLTRANSFERASE GLFT2"/>
    <property type="match status" value="1"/>
</dbReference>
<evidence type="ECO:0000256" key="2">
    <source>
        <dbReference type="ARBA" id="ARBA00022676"/>
    </source>
</evidence>
<feature type="domain" description="Glycosyltransferase 2-like" evidence="4">
    <location>
        <begin position="16"/>
        <end position="114"/>
    </location>
</feature>
<accession>A0ABQ6LMD9</accession>
<evidence type="ECO:0000313" key="6">
    <source>
        <dbReference type="Proteomes" id="UP001239909"/>
    </source>
</evidence>
<dbReference type="InterPro" id="IPR029044">
    <property type="entry name" value="Nucleotide-diphossugar_trans"/>
</dbReference>
<evidence type="ECO:0000256" key="1">
    <source>
        <dbReference type="ARBA" id="ARBA00006739"/>
    </source>
</evidence>
<dbReference type="PANTHER" id="PTHR43179">
    <property type="entry name" value="RHAMNOSYLTRANSFERASE WBBL"/>
    <property type="match status" value="1"/>
</dbReference>
<dbReference type="CDD" id="cd00761">
    <property type="entry name" value="Glyco_tranf_GTA_type"/>
    <property type="match status" value="1"/>
</dbReference>
<protein>
    <recommendedName>
        <fullName evidence="4">Glycosyltransferase 2-like domain-containing protein</fullName>
    </recommendedName>
</protein>
<organism evidence="5 6">
    <name type="scientific">Paralimibaculum aggregatum</name>
    <dbReference type="NCBI Taxonomy" id="3036245"/>
    <lineage>
        <taxon>Bacteria</taxon>
        <taxon>Pseudomonadati</taxon>
        <taxon>Pseudomonadota</taxon>
        <taxon>Alphaproteobacteria</taxon>
        <taxon>Rhodobacterales</taxon>
        <taxon>Paracoccaceae</taxon>
        <taxon>Paralimibaculum</taxon>
    </lineage>
</organism>
<sequence>MEPAIAPDTAPAPQISVVIPHLNQPAELARGLAALAAQADAPPFEAIVVDNGSAVLPETEVAAHPFARLLAEPEPGPGPARNRGAAAARAPVLGFIDADCRAAPGWLAAIWSRLGPEAPGRPEVLGGDVRIPREAPRTSALEAYESIYAYRMEHYIARQGFTGTGNLAMRAESFARVGPFAGIGVAEDRDWGRRAGALGLGLGYVPEMVVYHPARRSFTEYFAKIDRQMAHDFAELPRGAGARLRWAAKAAALALSPPAELPRILREDRVAGPRERALAIYALARIRAYRARRMLALLVAGDARRGAATWNR</sequence>
<evidence type="ECO:0000313" key="5">
    <source>
        <dbReference type="EMBL" id="GMG84360.1"/>
    </source>
</evidence>
<comment type="similarity">
    <text evidence="1">Belongs to the glycosyltransferase 2 family.</text>
</comment>
<keyword evidence="3" id="KW-0808">Transferase</keyword>
<comment type="caution">
    <text evidence="5">The sequence shown here is derived from an EMBL/GenBank/DDBJ whole genome shotgun (WGS) entry which is preliminary data.</text>
</comment>
<reference evidence="5 6" key="1">
    <citation type="submission" date="2023-04" db="EMBL/GenBank/DDBJ databases">
        <title>Marinoamorphus aggregata gen. nov., sp. Nov., isolate from tissue of brittle star Ophioplocus japonicus.</title>
        <authorList>
            <person name="Kawano K."/>
            <person name="Sawayama S."/>
            <person name="Nakagawa S."/>
        </authorList>
    </citation>
    <scope>NUCLEOTIDE SEQUENCE [LARGE SCALE GENOMIC DNA]</scope>
    <source>
        <strain evidence="5 6">NKW23</strain>
    </source>
</reference>
<evidence type="ECO:0000256" key="3">
    <source>
        <dbReference type="ARBA" id="ARBA00022679"/>
    </source>
</evidence>
<keyword evidence="6" id="KW-1185">Reference proteome</keyword>